<evidence type="ECO:0000256" key="1">
    <source>
        <dbReference type="ARBA" id="ARBA00004606"/>
    </source>
</evidence>
<evidence type="ECO:0000256" key="11">
    <source>
        <dbReference type="ARBA" id="ARBA00023136"/>
    </source>
</evidence>
<dbReference type="InterPro" id="IPR003378">
    <property type="entry name" value="Fringe-like_glycosylTrfase"/>
</dbReference>
<keyword evidence="9" id="KW-0735">Signal-anchor</keyword>
<feature type="domain" description="Fringe-like glycosyltransferase" evidence="14">
    <location>
        <begin position="81"/>
        <end position="247"/>
    </location>
</feature>
<evidence type="ECO:0000256" key="2">
    <source>
        <dbReference type="ARBA" id="ARBA00004922"/>
    </source>
</evidence>
<feature type="transmembrane region" description="Helical" evidence="13">
    <location>
        <begin position="12"/>
        <end position="30"/>
    </location>
</feature>
<dbReference type="RefSeq" id="XP_016930457.3">
    <property type="nucleotide sequence ID" value="XM_017074968.4"/>
</dbReference>
<evidence type="ECO:0000256" key="9">
    <source>
        <dbReference type="ARBA" id="ARBA00022968"/>
    </source>
</evidence>
<keyword evidence="15" id="KW-1185">Reference proteome</keyword>
<evidence type="ECO:0000256" key="5">
    <source>
        <dbReference type="ARBA" id="ARBA00022676"/>
    </source>
</evidence>
<keyword evidence="7 13" id="KW-0812">Transmembrane</keyword>
<keyword evidence="5" id="KW-0328">Glycosyltransferase</keyword>
<evidence type="ECO:0000256" key="10">
    <source>
        <dbReference type="ARBA" id="ARBA00022989"/>
    </source>
</evidence>
<dbReference type="Gene3D" id="3.90.550.50">
    <property type="match status" value="1"/>
</dbReference>
<evidence type="ECO:0000313" key="16">
    <source>
        <dbReference type="RefSeq" id="XP_016930457.3"/>
    </source>
</evidence>
<dbReference type="GeneID" id="108010135"/>
<gene>
    <name evidence="16" type="primary">LOC108010135</name>
</gene>
<evidence type="ECO:0000256" key="4">
    <source>
        <dbReference type="ARBA" id="ARBA00012557"/>
    </source>
</evidence>
<dbReference type="EC" id="2.4.1.122" evidence="4"/>
<sequence>MGVRPHRKRMELILMVLIGMAWGVLLSALMKRDHWQYRGDQLKEESSPFPSSHRSFRSPAITTTHPHPDILPAHLFNETRVLCMVMTSPKTHQSRAIHIQRTWGTRCNKLIFMSTKADKQLGSIVLNVREGYSNSWPKTRASLEYVYKHYFHKYDWFLKADDDTYVIMENLRAFLYAYSPKTPVLFGDKFQTHVKEGYTSGGSDYVLSKMALHRLINQGFSNSSICTNRNYGYEDVELGRCLTAVGVETGDSRDEDGLSRFIPISPLHWYSQALLYNTTPDNTNDCCSSTAISFHFNNALEFYMLDYVIYKLRTFGINNVQDLLPSKKSISVTKQSLSTFQTKKMELHKNALNKMISEKNETKPKAETKPKPKS</sequence>
<comment type="pathway">
    <text evidence="2">Protein modification; protein glycosylation.</text>
</comment>
<evidence type="ECO:0000256" key="8">
    <source>
        <dbReference type="ARBA" id="ARBA00022741"/>
    </source>
</evidence>
<proteinExistence type="inferred from homology"/>
<dbReference type="Pfam" id="PF02434">
    <property type="entry name" value="Fringe"/>
    <property type="match status" value="1"/>
</dbReference>
<evidence type="ECO:0000259" key="14">
    <source>
        <dbReference type="Pfam" id="PF02434"/>
    </source>
</evidence>
<evidence type="ECO:0000256" key="12">
    <source>
        <dbReference type="SAM" id="MobiDB-lite"/>
    </source>
</evidence>
<accession>A0AB39Z9I8</accession>
<keyword evidence="8" id="KW-0547">Nucleotide-binding</keyword>
<evidence type="ECO:0000256" key="13">
    <source>
        <dbReference type="SAM" id="Phobius"/>
    </source>
</evidence>
<keyword evidence="6" id="KW-0808">Transferase</keyword>
<feature type="region of interest" description="Disordered" evidence="12">
    <location>
        <begin position="351"/>
        <end position="374"/>
    </location>
</feature>
<keyword evidence="10 13" id="KW-1133">Transmembrane helix</keyword>
<evidence type="ECO:0000256" key="3">
    <source>
        <dbReference type="ARBA" id="ARBA00006462"/>
    </source>
</evidence>
<reference evidence="16" key="2">
    <citation type="submission" date="2025-08" db="UniProtKB">
        <authorList>
            <consortium name="RefSeq"/>
        </authorList>
    </citation>
    <scope>IDENTIFICATION</scope>
</reference>
<comment type="subcellular location">
    <subcellularLocation>
        <location evidence="1">Membrane</location>
        <topology evidence="1">Single-pass type II membrane protein</topology>
    </subcellularLocation>
</comment>
<dbReference type="PANTHER" id="PTHR23033">
    <property type="entry name" value="BETA1,3-GALACTOSYLTRANSFERASE"/>
    <property type="match status" value="1"/>
</dbReference>
<comment type="similarity">
    <text evidence="3">Belongs to the glycosyltransferase 31 family. Beta3-Gal-T subfamily.</text>
</comment>
<evidence type="ECO:0000256" key="6">
    <source>
        <dbReference type="ARBA" id="ARBA00022679"/>
    </source>
</evidence>
<evidence type="ECO:0000256" key="7">
    <source>
        <dbReference type="ARBA" id="ARBA00022692"/>
    </source>
</evidence>
<organism evidence="15 16">
    <name type="scientific">Drosophila suzukii</name>
    <name type="common">Spotted-wing drosophila fruit fly</name>
    <dbReference type="NCBI Taxonomy" id="28584"/>
    <lineage>
        <taxon>Eukaryota</taxon>
        <taxon>Metazoa</taxon>
        <taxon>Ecdysozoa</taxon>
        <taxon>Arthropoda</taxon>
        <taxon>Hexapoda</taxon>
        <taxon>Insecta</taxon>
        <taxon>Pterygota</taxon>
        <taxon>Neoptera</taxon>
        <taxon>Endopterygota</taxon>
        <taxon>Diptera</taxon>
        <taxon>Brachycera</taxon>
        <taxon>Muscomorpha</taxon>
        <taxon>Ephydroidea</taxon>
        <taxon>Drosophilidae</taxon>
        <taxon>Drosophila</taxon>
        <taxon>Sophophora</taxon>
    </lineage>
</organism>
<reference evidence="15" key="1">
    <citation type="submission" date="2025-05" db="UniProtKB">
        <authorList>
            <consortium name="RefSeq"/>
        </authorList>
    </citation>
    <scope>NUCLEOTIDE SEQUENCE [LARGE SCALE GENOMIC DNA]</scope>
</reference>
<dbReference type="InterPro" id="IPR026050">
    <property type="entry name" value="C1GALT1/C1GALT1_chp1"/>
</dbReference>
<keyword evidence="11 13" id="KW-0472">Membrane</keyword>
<dbReference type="Proteomes" id="UP001652628">
    <property type="component" value="Chromosome 2L"/>
</dbReference>
<evidence type="ECO:0000313" key="15">
    <source>
        <dbReference type="Proteomes" id="UP001652628"/>
    </source>
</evidence>
<name>A0AB39Z9I8_DROSZ</name>
<dbReference type="PANTHER" id="PTHR23033:SF14">
    <property type="entry name" value="GLYCOPROTEIN-N-ACETYLGALACTOSAMINE 3-BETA-GALACTOSYLTRANSFERASE 1-RELATED"/>
    <property type="match status" value="1"/>
</dbReference>
<protein>
    <recommendedName>
        <fullName evidence="4">N-acetylgalactosaminide beta-1,3-galactosyltransferase</fullName>
        <ecNumber evidence="4">2.4.1.122</ecNumber>
    </recommendedName>
</protein>
<feature type="compositionally biased region" description="Basic and acidic residues" evidence="12">
    <location>
        <begin position="356"/>
        <end position="374"/>
    </location>
</feature>